<accession>A0A8S1VLC0</accession>
<reference evidence="1" key="1">
    <citation type="submission" date="2021-01" db="EMBL/GenBank/DDBJ databases">
        <authorList>
            <consortium name="Genoscope - CEA"/>
            <person name="William W."/>
        </authorList>
    </citation>
    <scope>NUCLEOTIDE SEQUENCE</scope>
</reference>
<evidence type="ECO:0000313" key="1">
    <source>
        <dbReference type="EMBL" id="CAD8177451.1"/>
    </source>
</evidence>
<sequence>MKARENYQQICLHLDLQPRPGILNIMNLINSFKKQHKMNYNLLISHMLSIVYSLPDQLEYSKFQNVLPLFWEEKFVLFKISNILKSGTFRDYNHYKQDPFVELREREQVECIEAQRMKEIKGEEGEIQQYRGGAPLTCLVKLLRR</sequence>
<evidence type="ECO:0000313" key="2">
    <source>
        <dbReference type="Proteomes" id="UP000683925"/>
    </source>
</evidence>
<organism evidence="1 2">
    <name type="scientific">Paramecium octaurelia</name>
    <dbReference type="NCBI Taxonomy" id="43137"/>
    <lineage>
        <taxon>Eukaryota</taxon>
        <taxon>Sar</taxon>
        <taxon>Alveolata</taxon>
        <taxon>Ciliophora</taxon>
        <taxon>Intramacronucleata</taxon>
        <taxon>Oligohymenophorea</taxon>
        <taxon>Peniculida</taxon>
        <taxon>Parameciidae</taxon>
        <taxon>Paramecium</taxon>
    </lineage>
</organism>
<protein>
    <submittedName>
        <fullName evidence="1">Uncharacterized protein</fullName>
    </submittedName>
</protein>
<comment type="caution">
    <text evidence="1">The sequence shown here is derived from an EMBL/GenBank/DDBJ whole genome shotgun (WGS) entry which is preliminary data.</text>
</comment>
<dbReference type="AlphaFoldDB" id="A0A8S1VLC0"/>
<proteinExistence type="predicted"/>
<gene>
    <name evidence="1" type="ORF">POCTA_138.1.T0690036</name>
</gene>
<dbReference type="EMBL" id="CAJJDP010000068">
    <property type="protein sequence ID" value="CAD8177451.1"/>
    <property type="molecule type" value="Genomic_DNA"/>
</dbReference>
<name>A0A8S1VLC0_PAROT</name>
<dbReference type="Proteomes" id="UP000683925">
    <property type="component" value="Unassembled WGS sequence"/>
</dbReference>
<keyword evidence="2" id="KW-1185">Reference proteome</keyword>